<evidence type="ECO:0000313" key="9">
    <source>
        <dbReference type="EMBL" id="CAA7058228.1"/>
    </source>
</evidence>
<dbReference type="Pfam" id="PF03106">
    <property type="entry name" value="WRKY"/>
    <property type="match status" value="1"/>
</dbReference>
<dbReference type="PANTHER" id="PTHR31429">
    <property type="entry name" value="WRKY TRANSCRIPTION FACTOR 36-RELATED"/>
    <property type="match status" value="1"/>
</dbReference>
<gene>
    <name evidence="9" type="ORF">MERR_LOCUS45464</name>
</gene>
<dbReference type="OrthoDB" id="779182at2759"/>
<dbReference type="GO" id="GO:0005634">
    <property type="term" value="C:nucleus"/>
    <property type="evidence" value="ECO:0007669"/>
    <property type="project" value="UniProtKB-SubCell"/>
</dbReference>
<sequence length="343" mass="39131">MGIDLSLRLEKEKDEESSKHSCENKDEEEDIDDASDDGDEQMVKEVDVDNSCLGSRTRKEENEREELLQMQIEMEHVREENTRLRKLVEKTLQDYRHLEMKLPVINQTNKMGHETFLGEQGRWCMDVTSKARKRGIERSDPYVERELGLSLSLQKKQKQEESKEADQSHNKQRYDNSSIIQGQDTNTPRVISSSPGNRKARVSVRARCETATMNDGCQWRKYGQKTAKGNPCPRAYYRCTVAPACPVRKQVQRCLEDMSILITTYEGTHNHPLPVGATAMASTASTSPFLLLDSSDNLSHTNSYFQQNGSNNRALRSFNFDDPSSRGGGDHVSSSQTRLNWMM</sequence>
<name>A0A6D2KMR1_9BRAS</name>
<evidence type="ECO:0000256" key="4">
    <source>
        <dbReference type="ARBA" id="ARBA00023163"/>
    </source>
</evidence>
<evidence type="ECO:0000313" key="10">
    <source>
        <dbReference type="Proteomes" id="UP000467841"/>
    </source>
</evidence>
<keyword evidence="6" id="KW-0175">Coiled coil</keyword>
<protein>
    <recommendedName>
        <fullName evidence="8">WRKY domain-containing protein</fullName>
    </recommendedName>
</protein>
<feature type="compositionally biased region" description="Acidic residues" evidence="7">
    <location>
        <begin position="25"/>
        <end position="40"/>
    </location>
</feature>
<feature type="region of interest" description="Disordered" evidence="7">
    <location>
        <begin position="320"/>
        <end position="343"/>
    </location>
</feature>
<evidence type="ECO:0000256" key="1">
    <source>
        <dbReference type="ARBA" id="ARBA00004123"/>
    </source>
</evidence>
<comment type="subcellular location">
    <subcellularLocation>
        <location evidence="1">Nucleus</location>
    </subcellularLocation>
</comment>
<dbReference type="SMART" id="SM00774">
    <property type="entry name" value="WRKY"/>
    <property type="match status" value="1"/>
</dbReference>
<feature type="coiled-coil region" evidence="6">
    <location>
        <begin position="60"/>
        <end position="94"/>
    </location>
</feature>
<dbReference type="PANTHER" id="PTHR31429:SF54">
    <property type="entry name" value="WRKY TRANSCRIPTION FACTOR 9-RELATED"/>
    <property type="match status" value="1"/>
</dbReference>
<feature type="compositionally biased region" description="Basic and acidic residues" evidence="7">
    <location>
        <begin position="157"/>
        <end position="174"/>
    </location>
</feature>
<dbReference type="PROSITE" id="PS50811">
    <property type="entry name" value="WRKY"/>
    <property type="match status" value="1"/>
</dbReference>
<dbReference type="InterPro" id="IPR044810">
    <property type="entry name" value="WRKY_plant"/>
</dbReference>
<dbReference type="SUPFAM" id="SSF118290">
    <property type="entry name" value="WRKY DNA-binding domain"/>
    <property type="match status" value="1"/>
</dbReference>
<dbReference type="GO" id="GO:0043565">
    <property type="term" value="F:sequence-specific DNA binding"/>
    <property type="evidence" value="ECO:0007669"/>
    <property type="project" value="InterPro"/>
</dbReference>
<dbReference type="GO" id="GO:0003700">
    <property type="term" value="F:DNA-binding transcription factor activity"/>
    <property type="evidence" value="ECO:0007669"/>
    <property type="project" value="InterPro"/>
</dbReference>
<organism evidence="9 10">
    <name type="scientific">Microthlaspi erraticum</name>
    <dbReference type="NCBI Taxonomy" id="1685480"/>
    <lineage>
        <taxon>Eukaryota</taxon>
        <taxon>Viridiplantae</taxon>
        <taxon>Streptophyta</taxon>
        <taxon>Embryophyta</taxon>
        <taxon>Tracheophyta</taxon>
        <taxon>Spermatophyta</taxon>
        <taxon>Magnoliopsida</taxon>
        <taxon>eudicotyledons</taxon>
        <taxon>Gunneridae</taxon>
        <taxon>Pentapetalae</taxon>
        <taxon>rosids</taxon>
        <taxon>malvids</taxon>
        <taxon>Brassicales</taxon>
        <taxon>Brassicaceae</taxon>
        <taxon>Coluteocarpeae</taxon>
        <taxon>Microthlaspi</taxon>
    </lineage>
</organism>
<dbReference type="EMBL" id="CACVBM020001718">
    <property type="protein sequence ID" value="CAA7058228.1"/>
    <property type="molecule type" value="Genomic_DNA"/>
</dbReference>
<reference evidence="9" key="1">
    <citation type="submission" date="2020-01" db="EMBL/GenBank/DDBJ databases">
        <authorList>
            <person name="Mishra B."/>
        </authorList>
    </citation>
    <scope>NUCLEOTIDE SEQUENCE [LARGE SCALE GENOMIC DNA]</scope>
</reference>
<dbReference type="InterPro" id="IPR003657">
    <property type="entry name" value="WRKY_dom"/>
</dbReference>
<keyword evidence="5" id="KW-0539">Nucleus</keyword>
<keyword evidence="10" id="KW-1185">Reference proteome</keyword>
<dbReference type="InterPro" id="IPR036576">
    <property type="entry name" value="WRKY_dom_sf"/>
</dbReference>
<keyword evidence="4" id="KW-0804">Transcription</keyword>
<dbReference type="FunFam" id="2.20.25.80:FF:000002">
    <property type="entry name" value="probable WRKY transcription factor 31"/>
    <property type="match status" value="1"/>
</dbReference>
<evidence type="ECO:0000256" key="5">
    <source>
        <dbReference type="ARBA" id="ARBA00023242"/>
    </source>
</evidence>
<feature type="compositionally biased region" description="Basic and acidic residues" evidence="7">
    <location>
        <begin position="7"/>
        <end position="24"/>
    </location>
</feature>
<feature type="region of interest" description="Disordered" evidence="7">
    <location>
        <begin position="1"/>
        <end position="49"/>
    </location>
</feature>
<evidence type="ECO:0000256" key="7">
    <source>
        <dbReference type="SAM" id="MobiDB-lite"/>
    </source>
</evidence>
<dbReference type="Gene3D" id="2.20.25.80">
    <property type="entry name" value="WRKY domain"/>
    <property type="match status" value="1"/>
</dbReference>
<feature type="compositionally biased region" description="Polar residues" evidence="7">
    <location>
        <begin position="175"/>
        <end position="196"/>
    </location>
</feature>
<feature type="domain" description="WRKY" evidence="8">
    <location>
        <begin position="208"/>
        <end position="274"/>
    </location>
</feature>
<evidence type="ECO:0000256" key="6">
    <source>
        <dbReference type="SAM" id="Coils"/>
    </source>
</evidence>
<comment type="caution">
    <text evidence="9">The sequence shown here is derived from an EMBL/GenBank/DDBJ whole genome shotgun (WGS) entry which is preliminary data.</text>
</comment>
<accession>A0A6D2KMR1</accession>
<proteinExistence type="predicted"/>
<evidence type="ECO:0000259" key="8">
    <source>
        <dbReference type="PROSITE" id="PS50811"/>
    </source>
</evidence>
<keyword evidence="2" id="KW-0805">Transcription regulation</keyword>
<evidence type="ECO:0000256" key="3">
    <source>
        <dbReference type="ARBA" id="ARBA00023125"/>
    </source>
</evidence>
<feature type="compositionally biased region" description="Polar residues" evidence="7">
    <location>
        <begin position="332"/>
        <end position="343"/>
    </location>
</feature>
<evidence type="ECO:0000256" key="2">
    <source>
        <dbReference type="ARBA" id="ARBA00023015"/>
    </source>
</evidence>
<keyword evidence="3" id="KW-0238">DNA-binding</keyword>
<feature type="region of interest" description="Disordered" evidence="7">
    <location>
        <begin position="148"/>
        <end position="203"/>
    </location>
</feature>
<dbReference type="AlphaFoldDB" id="A0A6D2KMR1"/>
<dbReference type="Proteomes" id="UP000467841">
    <property type="component" value="Unassembled WGS sequence"/>
</dbReference>